<protein>
    <recommendedName>
        <fullName evidence="3">Hydrolase</fullName>
    </recommendedName>
</protein>
<dbReference type="Proteomes" id="UP000018949">
    <property type="component" value="Unassembled WGS sequence"/>
</dbReference>
<keyword evidence="2" id="KW-1185">Reference proteome</keyword>
<comment type="caution">
    <text evidence="1">The sequence shown here is derived from an EMBL/GenBank/DDBJ whole genome shotgun (WGS) entry which is preliminary data.</text>
</comment>
<dbReference type="RefSeq" id="WP_031307968.1">
    <property type="nucleotide sequence ID" value="NZ_BAUW01000030.1"/>
</dbReference>
<evidence type="ECO:0000313" key="2">
    <source>
        <dbReference type="Proteomes" id="UP000018949"/>
    </source>
</evidence>
<proteinExistence type="predicted"/>
<dbReference type="eggNOG" id="ENOG5030EJX">
    <property type="taxonomic scope" value="Bacteria"/>
</dbReference>
<evidence type="ECO:0008006" key="3">
    <source>
        <dbReference type="Google" id="ProtNLM"/>
    </source>
</evidence>
<dbReference type="EMBL" id="BAUW01000030">
    <property type="protein sequence ID" value="GAE45818.1"/>
    <property type="molecule type" value="Genomic_DNA"/>
</dbReference>
<organism evidence="1 2">
    <name type="scientific">Mesobacillus boroniphilus JCM 21738</name>
    <dbReference type="NCBI Taxonomy" id="1294265"/>
    <lineage>
        <taxon>Bacteria</taxon>
        <taxon>Bacillati</taxon>
        <taxon>Bacillota</taxon>
        <taxon>Bacilli</taxon>
        <taxon>Bacillales</taxon>
        <taxon>Bacillaceae</taxon>
        <taxon>Mesobacillus</taxon>
    </lineage>
</organism>
<accession>W4RPM0</accession>
<reference evidence="1 2" key="1">
    <citation type="submission" date="2013-12" db="EMBL/GenBank/DDBJ databases">
        <title>NBRP : Genome information of microbial organism related human and environment.</title>
        <authorList>
            <person name="Hattori M."/>
            <person name="Oshima K."/>
            <person name="Inaba H."/>
            <person name="Suda W."/>
            <person name="Sakamoto M."/>
            <person name="Iino T."/>
            <person name="Kitahara M."/>
            <person name="Oshida Y."/>
            <person name="Iida T."/>
            <person name="Kudo T."/>
            <person name="Itoh T."/>
            <person name="Ahmed I."/>
            <person name="Ohkuma M."/>
        </authorList>
    </citation>
    <scope>NUCLEOTIDE SEQUENCE [LARGE SCALE GENOMIC DNA]</scope>
    <source>
        <strain evidence="1 2">JCM 21738</strain>
    </source>
</reference>
<dbReference type="AlphaFoldDB" id="W4RPM0"/>
<evidence type="ECO:0000313" key="1">
    <source>
        <dbReference type="EMBL" id="GAE45818.1"/>
    </source>
</evidence>
<name>W4RPM0_9BACI</name>
<sequence length="110" mass="12741">MEETKQKYYFNIESGEVLDTPAEPEGHLFTLIATGEEIKDLREYLEANYKADWATYGNSHLHPFKDPDREHAEYDVSMKGIYAMIYRLGDAEAKNHVRSMGILTEEELHS</sequence>
<gene>
    <name evidence="1" type="ORF">JCM21738_2664</name>
</gene>